<dbReference type="CDD" id="cd04902">
    <property type="entry name" value="ACT_3PGDH-xct"/>
    <property type="match status" value="1"/>
</dbReference>
<dbReference type="InterPro" id="IPR045626">
    <property type="entry name" value="PGDH_ASB_dom"/>
</dbReference>
<comment type="function">
    <text evidence="1">Catalyzes the reversible oxidation of 3-phospho-D-glycerate to 3-phosphonooxypyruvate, the first step of the phosphorylated L-serine biosynthesis pathway. Also catalyzes the reversible oxidation of 2-hydroxyglutarate to 2-oxoglutarate.</text>
</comment>
<comment type="catalytic activity">
    <reaction evidence="7">
        <text>(R)-2-hydroxyglutarate + NAD(+) = 2-oxoglutarate + NADH + H(+)</text>
        <dbReference type="Rhea" id="RHEA:49612"/>
        <dbReference type="ChEBI" id="CHEBI:15378"/>
        <dbReference type="ChEBI" id="CHEBI:15801"/>
        <dbReference type="ChEBI" id="CHEBI:16810"/>
        <dbReference type="ChEBI" id="CHEBI:57540"/>
        <dbReference type="ChEBI" id="CHEBI:57945"/>
        <dbReference type="EC" id="1.1.1.399"/>
    </reaction>
</comment>
<organism evidence="11 12">
    <name type="scientific">Candidatus Desulfatibia vada</name>
    <dbReference type="NCBI Taxonomy" id="2841696"/>
    <lineage>
        <taxon>Bacteria</taxon>
        <taxon>Pseudomonadati</taxon>
        <taxon>Thermodesulfobacteriota</taxon>
        <taxon>Desulfobacteria</taxon>
        <taxon>Desulfobacterales</taxon>
        <taxon>Desulfobacterales incertae sedis</taxon>
        <taxon>Candidatus Desulfatibia</taxon>
    </lineage>
</organism>
<dbReference type="PANTHER" id="PTHR42938">
    <property type="entry name" value="FORMATE DEHYDROGENASE 1"/>
    <property type="match status" value="1"/>
</dbReference>
<dbReference type="InterPro" id="IPR006139">
    <property type="entry name" value="D-isomer_2_OHA_DH_cat_dom"/>
</dbReference>
<dbReference type="Gene3D" id="3.30.1330.90">
    <property type="entry name" value="D-3-phosphoglycerate dehydrogenase, domain 3"/>
    <property type="match status" value="1"/>
</dbReference>
<gene>
    <name evidence="11" type="ORF">H8D96_05040</name>
</gene>
<evidence type="ECO:0000256" key="7">
    <source>
        <dbReference type="ARBA" id="ARBA00048126"/>
    </source>
</evidence>
<dbReference type="InterPro" id="IPR029009">
    <property type="entry name" value="ASB_dom_sf"/>
</dbReference>
<accession>A0A8J6P1P7</accession>
<dbReference type="EC" id="1.1.1.95" evidence="9"/>
<comment type="caution">
    <text evidence="11">The sequence shown here is derived from an EMBL/GenBank/DDBJ whole genome shotgun (WGS) entry which is preliminary data.</text>
</comment>
<dbReference type="NCBIfam" id="TIGR01327">
    <property type="entry name" value="PGDH"/>
    <property type="match status" value="1"/>
</dbReference>
<evidence type="ECO:0000256" key="5">
    <source>
        <dbReference type="ARBA" id="ARBA00023002"/>
    </source>
</evidence>
<dbReference type="InterPro" id="IPR045865">
    <property type="entry name" value="ACT-like_dom_sf"/>
</dbReference>
<keyword evidence="9" id="KW-0028">Amino-acid biosynthesis</keyword>
<dbReference type="PROSITE" id="PS00670">
    <property type="entry name" value="D_2_HYDROXYACID_DH_2"/>
    <property type="match status" value="1"/>
</dbReference>
<dbReference type="Pfam" id="PF19304">
    <property type="entry name" value="PGDH_inter"/>
    <property type="match status" value="1"/>
</dbReference>
<dbReference type="Proteomes" id="UP000605201">
    <property type="component" value="Unassembled WGS sequence"/>
</dbReference>
<dbReference type="FunFam" id="3.40.50.720:FF:000021">
    <property type="entry name" value="D-3-phosphoglycerate dehydrogenase"/>
    <property type="match status" value="1"/>
</dbReference>
<feature type="domain" description="ACT" evidence="10">
    <location>
        <begin position="459"/>
        <end position="529"/>
    </location>
</feature>
<dbReference type="InterPro" id="IPR029753">
    <property type="entry name" value="D-isomer_DH_CS"/>
</dbReference>
<reference evidence="11 12" key="1">
    <citation type="submission" date="2020-08" db="EMBL/GenBank/DDBJ databases">
        <title>Bridging the membrane lipid divide: bacteria of the FCB group superphylum have the potential to synthesize archaeal ether lipids.</title>
        <authorList>
            <person name="Villanueva L."/>
            <person name="Von Meijenfeldt F.A.B."/>
            <person name="Westbye A.B."/>
            <person name="Yadav S."/>
            <person name="Hopmans E.C."/>
            <person name="Dutilh B.E."/>
            <person name="Sinninghe Damste J.S."/>
        </authorList>
    </citation>
    <scope>NUCLEOTIDE SEQUENCE [LARGE SCALE GENOMIC DNA]</scope>
    <source>
        <strain evidence="11">NIOZ-UU17</strain>
    </source>
</reference>
<keyword evidence="9" id="KW-0718">Serine biosynthesis</keyword>
<dbReference type="InterPro" id="IPR006140">
    <property type="entry name" value="D-isomer_DH_NAD-bd"/>
</dbReference>
<dbReference type="FunFam" id="3.30.1330.90:FF:000003">
    <property type="entry name" value="D-3-phosphoglycerate dehydrogenase"/>
    <property type="match status" value="1"/>
</dbReference>
<dbReference type="SUPFAM" id="SSF51735">
    <property type="entry name" value="NAD(P)-binding Rossmann-fold domains"/>
    <property type="match status" value="1"/>
</dbReference>
<proteinExistence type="inferred from homology"/>
<evidence type="ECO:0000256" key="4">
    <source>
        <dbReference type="ARBA" id="ARBA00021582"/>
    </source>
</evidence>
<evidence type="ECO:0000313" key="11">
    <source>
        <dbReference type="EMBL" id="MBC8431265.1"/>
    </source>
</evidence>
<dbReference type="UniPathway" id="UPA00135">
    <property type="reaction ID" value="UER00196"/>
</dbReference>
<dbReference type="Gene3D" id="3.30.70.260">
    <property type="match status" value="1"/>
</dbReference>
<evidence type="ECO:0000256" key="3">
    <source>
        <dbReference type="ARBA" id="ARBA00005854"/>
    </source>
</evidence>
<dbReference type="EMBL" id="JACNIG010000126">
    <property type="protein sequence ID" value="MBC8431265.1"/>
    <property type="molecule type" value="Genomic_DNA"/>
</dbReference>
<evidence type="ECO:0000256" key="9">
    <source>
        <dbReference type="RuleBase" id="RU363003"/>
    </source>
</evidence>
<dbReference type="SUPFAM" id="SSF143548">
    <property type="entry name" value="Serine metabolism enzymes domain"/>
    <property type="match status" value="1"/>
</dbReference>
<sequence>MYKVMIRDNMSPLARDILEATGKIEVVVDNDKSTNDPEVLSGVIGKFHGLAIRSATAVTQRVLEKAGKLKVIARAGIGVDNIDVPAATKQGIVVMNAPGGNTVTTAEHTISLMLALARNIPQATASIRGGQWDRKKLIGIEIAGKTLGVIGFGQIGRIVAQRAQGLKMKVITADPFVSQDAARSLEVELVSLDDLFARSDFITLHVPRLQETADMINAATIKKMKPGVRIINCARGEVIQLDDLYEAILNGHVAGAALDVFPQEPPDLTLPLLQHPHVISTPHLGASTGEAQVKVAEMIANQMVAYLLNGIITNAVNFPSLSLEVMDQIRPHLELAEKMGSLMGQLAQKFHDITISYSGDVAALDTRPLTHAVLKGLLSAFTDQPVNYVNAPALAAEKGIHVNITQSQARDDFAGLIRVKLEDHDEEPGEIWGTIYEKKYPRLVKIGKIYLDAIPEGSMIFIQNFDRPGVIGNVGTTLGRHNINIGRFQLGRRDDRALCMVNIDSPADEKVLAELKSLPNIISARQVHLP</sequence>
<dbReference type="Pfam" id="PF00389">
    <property type="entry name" value="2-Hacid_dh"/>
    <property type="match status" value="1"/>
</dbReference>
<dbReference type="CDD" id="cd12173">
    <property type="entry name" value="PGDH_4"/>
    <property type="match status" value="1"/>
</dbReference>
<dbReference type="Pfam" id="PF01842">
    <property type="entry name" value="ACT"/>
    <property type="match status" value="1"/>
</dbReference>
<comment type="similarity">
    <text evidence="3 9">Belongs to the D-isomer specific 2-hydroxyacid dehydrogenase family.</text>
</comment>
<comment type="pathway">
    <text evidence="2 9">Amino-acid biosynthesis; L-serine biosynthesis; L-serine from 3-phospho-D-glycerate: step 1/3.</text>
</comment>
<dbReference type="SUPFAM" id="SSF55021">
    <property type="entry name" value="ACT-like"/>
    <property type="match status" value="1"/>
</dbReference>
<dbReference type="InterPro" id="IPR002912">
    <property type="entry name" value="ACT_dom"/>
</dbReference>
<keyword evidence="6 9" id="KW-0520">NAD</keyword>
<dbReference type="InterPro" id="IPR006236">
    <property type="entry name" value="PGDH"/>
</dbReference>
<evidence type="ECO:0000256" key="6">
    <source>
        <dbReference type="ARBA" id="ARBA00023027"/>
    </source>
</evidence>
<dbReference type="GO" id="GO:0051287">
    <property type="term" value="F:NAD binding"/>
    <property type="evidence" value="ECO:0007669"/>
    <property type="project" value="UniProtKB-UniRule"/>
</dbReference>
<evidence type="ECO:0000256" key="2">
    <source>
        <dbReference type="ARBA" id="ARBA00005216"/>
    </source>
</evidence>
<keyword evidence="5 9" id="KW-0560">Oxidoreductase</keyword>
<evidence type="ECO:0000259" key="10">
    <source>
        <dbReference type="PROSITE" id="PS51671"/>
    </source>
</evidence>
<dbReference type="Pfam" id="PF02826">
    <property type="entry name" value="2-Hacid_dh_C"/>
    <property type="match status" value="1"/>
</dbReference>
<comment type="catalytic activity">
    <reaction evidence="8 9">
        <text>(2R)-3-phosphoglycerate + NAD(+) = 3-phosphooxypyruvate + NADH + H(+)</text>
        <dbReference type="Rhea" id="RHEA:12641"/>
        <dbReference type="ChEBI" id="CHEBI:15378"/>
        <dbReference type="ChEBI" id="CHEBI:18110"/>
        <dbReference type="ChEBI" id="CHEBI:57540"/>
        <dbReference type="ChEBI" id="CHEBI:57945"/>
        <dbReference type="ChEBI" id="CHEBI:58272"/>
        <dbReference type="EC" id="1.1.1.95"/>
    </reaction>
</comment>
<dbReference type="SUPFAM" id="SSF52283">
    <property type="entry name" value="Formate/glycerate dehydrogenase catalytic domain-like"/>
    <property type="match status" value="1"/>
</dbReference>
<dbReference type="GO" id="GO:0006564">
    <property type="term" value="P:L-serine biosynthetic process"/>
    <property type="evidence" value="ECO:0007669"/>
    <property type="project" value="UniProtKB-UniRule"/>
</dbReference>
<name>A0A8J6P1P7_9BACT</name>
<dbReference type="Gene3D" id="3.40.50.720">
    <property type="entry name" value="NAD(P)-binding Rossmann-like Domain"/>
    <property type="match status" value="2"/>
</dbReference>
<dbReference type="PROSITE" id="PS51671">
    <property type="entry name" value="ACT"/>
    <property type="match status" value="1"/>
</dbReference>
<evidence type="ECO:0000256" key="1">
    <source>
        <dbReference type="ARBA" id="ARBA00003800"/>
    </source>
</evidence>
<dbReference type="AlphaFoldDB" id="A0A8J6P1P7"/>
<dbReference type="GO" id="GO:0004617">
    <property type="term" value="F:phosphoglycerate dehydrogenase activity"/>
    <property type="evidence" value="ECO:0007669"/>
    <property type="project" value="UniProtKB-UniRule"/>
</dbReference>
<evidence type="ECO:0000256" key="8">
    <source>
        <dbReference type="ARBA" id="ARBA00048731"/>
    </source>
</evidence>
<protein>
    <recommendedName>
        <fullName evidence="4 9">D-3-phosphoglycerate dehydrogenase</fullName>
        <ecNumber evidence="9">1.1.1.95</ecNumber>
    </recommendedName>
</protein>
<dbReference type="InterPro" id="IPR036291">
    <property type="entry name" value="NAD(P)-bd_dom_sf"/>
</dbReference>
<dbReference type="PANTHER" id="PTHR42938:SF47">
    <property type="entry name" value="HYDROXYPYRUVATE REDUCTASE"/>
    <property type="match status" value="1"/>
</dbReference>
<evidence type="ECO:0000313" key="12">
    <source>
        <dbReference type="Proteomes" id="UP000605201"/>
    </source>
</evidence>